<protein>
    <submittedName>
        <fullName evidence="2">Uncharacterized protein</fullName>
    </submittedName>
</protein>
<accession>A0A9P3CKM8</accession>
<organism evidence="2 3">
    <name type="scientific">Cercospora kikuchii</name>
    <dbReference type="NCBI Taxonomy" id="84275"/>
    <lineage>
        <taxon>Eukaryota</taxon>
        <taxon>Fungi</taxon>
        <taxon>Dikarya</taxon>
        <taxon>Ascomycota</taxon>
        <taxon>Pezizomycotina</taxon>
        <taxon>Dothideomycetes</taxon>
        <taxon>Dothideomycetidae</taxon>
        <taxon>Mycosphaerellales</taxon>
        <taxon>Mycosphaerellaceae</taxon>
        <taxon>Cercospora</taxon>
    </lineage>
</organism>
<feature type="region of interest" description="Disordered" evidence="1">
    <location>
        <begin position="153"/>
        <end position="172"/>
    </location>
</feature>
<dbReference type="GeneID" id="68293711"/>
<dbReference type="AlphaFoldDB" id="A0A9P3CKM8"/>
<proteinExistence type="predicted"/>
<sequence>MDKVRSFSTKAANAYKQWAINGTTQNANPAANVMHKAVSEKQPLLGLKNKAQYGIINGNPHSTPKRDGSEDPPHSSSVIVVSEKEKYSFHFYTEAGKRKIKFNDKRIPDIDVSDEFYEQAMKEGNEETRWWFDKKEEKFVKFDTQQEKWVEGFEGKKEEGPWKGLQAPWNEK</sequence>
<feature type="compositionally biased region" description="Basic and acidic residues" evidence="1">
    <location>
        <begin position="64"/>
        <end position="73"/>
    </location>
</feature>
<dbReference type="Proteomes" id="UP000825890">
    <property type="component" value="Unassembled WGS sequence"/>
</dbReference>
<evidence type="ECO:0000313" key="3">
    <source>
        <dbReference type="Proteomes" id="UP000825890"/>
    </source>
</evidence>
<dbReference type="RefSeq" id="XP_044659439.1">
    <property type="nucleotide sequence ID" value="XM_044803504.1"/>
</dbReference>
<evidence type="ECO:0000256" key="1">
    <source>
        <dbReference type="SAM" id="MobiDB-lite"/>
    </source>
</evidence>
<keyword evidence="3" id="KW-1185">Reference proteome</keyword>
<evidence type="ECO:0000313" key="2">
    <source>
        <dbReference type="EMBL" id="GIZ44952.1"/>
    </source>
</evidence>
<feature type="region of interest" description="Disordered" evidence="1">
    <location>
        <begin position="55"/>
        <end position="77"/>
    </location>
</feature>
<name>A0A9P3CKM8_9PEZI</name>
<dbReference type="OrthoDB" id="5409006at2759"/>
<gene>
    <name evidence="2" type="ORF">CKM354_000813600</name>
</gene>
<comment type="caution">
    <text evidence="2">The sequence shown here is derived from an EMBL/GenBank/DDBJ whole genome shotgun (WGS) entry which is preliminary data.</text>
</comment>
<reference evidence="2 3" key="1">
    <citation type="submission" date="2021-01" db="EMBL/GenBank/DDBJ databases">
        <title>Cercospora kikuchii MAFF 305040 whole genome shotgun sequence.</title>
        <authorList>
            <person name="Kashiwa T."/>
            <person name="Suzuki T."/>
        </authorList>
    </citation>
    <scope>NUCLEOTIDE SEQUENCE [LARGE SCALE GENOMIC DNA]</scope>
    <source>
        <strain evidence="2 3">MAFF 305040</strain>
    </source>
</reference>
<dbReference type="EMBL" id="BOLY01000005">
    <property type="protein sequence ID" value="GIZ44952.1"/>
    <property type="molecule type" value="Genomic_DNA"/>
</dbReference>